<evidence type="ECO:0000313" key="2">
    <source>
        <dbReference type="EMBL" id="ETI60895.1"/>
    </source>
</evidence>
<feature type="domain" description="Periplasmic binding protein" evidence="1">
    <location>
        <begin position="154"/>
        <end position="329"/>
    </location>
</feature>
<dbReference type="RefSeq" id="WP_024023567.1">
    <property type="nucleotide sequence ID" value="NZ_AYOZ01000011.1"/>
</dbReference>
<comment type="caution">
    <text evidence="2">The sequence shown here is derived from an EMBL/GenBank/DDBJ whole genome shotgun (WGS) entry which is preliminary data.</text>
</comment>
<keyword evidence="3" id="KW-1185">Reference proteome</keyword>
<sequence>MRRLRSFIVWIVFGCSALIVQAASMTLDLMDSHDFYQLSPRQGPLAEQFTTVVNSPPSPMRVSQKRAVRIALLLFGNTNSIENRSLLMSFKKRMRELGIDYRLDTYTDRSQDGSDITPYFKAAEAQPDYIVMTRFGFIQRRFVERFLRSGTSPKVILYDFASPLTHWVNHPPLMYIGFDQKKATTMLASYLDRQLPLDTRISALVLPAGYLGYVRCDLFLDEMMKYNRRVSRIRVVSDNKESAFDAAHAMLNDNATDFIFSCSQNISDGVVAALKERNLAPRVQTNAWGLPLHGIADLESRRVKVSVLFMKDDLSIAVAEAIKMDLEGKNMPSLYVAHATLMPAELDPDSVRLMVQQAYHYSVELWQK</sequence>
<dbReference type="InterPro" id="IPR028082">
    <property type="entry name" value="Peripla_BP_I"/>
</dbReference>
<dbReference type="Pfam" id="PF13407">
    <property type="entry name" value="Peripla_BP_4"/>
    <property type="match status" value="1"/>
</dbReference>
<dbReference type="PATRIC" id="fig|1208321.3.peg.1405"/>
<dbReference type="OrthoDB" id="9784024at2"/>
<dbReference type="SUPFAM" id="SSF53822">
    <property type="entry name" value="Periplasmic binding protein-like I"/>
    <property type="match status" value="1"/>
</dbReference>
<gene>
    <name evidence="2" type="ORF">D104_07115</name>
</gene>
<protein>
    <recommendedName>
        <fullName evidence="1">Periplasmic binding protein domain-containing protein</fullName>
    </recommendedName>
</protein>
<name>W1RVS3_9GAMM</name>
<accession>W1RVS3</accession>
<dbReference type="eggNOG" id="COG1609">
    <property type="taxonomic scope" value="Bacteria"/>
</dbReference>
<dbReference type="Gene3D" id="3.40.50.2300">
    <property type="match status" value="2"/>
</dbReference>
<dbReference type="STRING" id="1208321.D104_07115"/>
<dbReference type="Proteomes" id="UP000018857">
    <property type="component" value="Unassembled WGS sequence"/>
</dbReference>
<dbReference type="GO" id="GO:0055085">
    <property type="term" value="P:transmembrane transport"/>
    <property type="evidence" value="ECO:0007669"/>
    <property type="project" value="UniProtKB-ARBA"/>
</dbReference>
<organism evidence="2 3">
    <name type="scientific">Marinomonas profundimaris</name>
    <dbReference type="NCBI Taxonomy" id="1208321"/>
    <lineage>
        <taxon>Bacteria</taxon>
        <taxon>Pseudomonadati</taxon>
        <taxon>Pseudomonadota</taxon>
        <taxon>Gammaproteobacteria</taxon>
        <taxon>Oceanospirillales</taxon>
        <taxon>Oceanospirillaceae</taxon>
        <taxon>Marinomonas</taxon>
    </lineage>
</organism>
<dbReference type="EMBL" id="AYOZ01000011">
    <property type="protein sequence ID" value="ETI60895.1"/>
    <property type="molecule type" value="Genomic_DNA"/>
</dbReference>
<dbReference type="AlphaFoldDB" id="W1RVS3"/>
<reference evidence="2 3" key="1">
    <citation type="journal article" date="2014" name="Genome Announc.">
        <title>Draft Genome Sequence of Marinomonas sp. Strain D104, a Polycyclic Aromatic Hydrocarbon-Degrading Bacterium from the Deep-Sea Sediment of the Arctic Ocean.</title>
        <authorList>
            <person name="Dong C."/>
            <person name="Bai X."/>
            <person name="Lai Q."/>
            <person name="Xie Y."/>
            <person name="Chen X."/>
            <person name="Shao Z."/>
        </authorList>
    </citation>
    <scope>NUCLEOTIDE SEQUENCE [LARGE SCALE GENOMIC DNA]</scope>
    <source>
        <strain evidence="2 3">D104</strain>
    </source>
</reference>
<evidence type="ECO:0000313" key="3">
    <source>
        <dbReference type="Proteomes" id="UP000018857"/>
    </source>
</evidence>
<dbReference type="InterPro" id="IPR025997">
    <property type="entry name" value="SBP_2_dom"/>
</dbReference>
<proteinExistence type="predicted"/>
<evidence type="ECO:0000259" key="1">
    <source>
        <dbReference type="Pfam" id="PF13407"/>
    </source>
</evidence>